<dbReference type="EMBL" id="JBICCN010000315">
    <property type="protein sequence ID" value="KAL3078158.1"/>
    <property type="molecule type" value="Genomic_DNA"/>
</dbReference>
<evidence type="ECO:0000313" key="2">
    <source>
        <dbReference type="EMBL" id="KAL3078158.1"/>
    </source>
</evidence>
<name>A0ABD2IPM9_HETSC</name>
<sequence>MFQFALFLLLLIVEFADIANLFHLSQLENSLGQFPTSSTTEKTSTEYVPWLYRFGQKLMLCQDNIPSDECQKHENDCQDIIKRREMALFCCGTCRTLYPNFLPKQSGRK</sequence>
<organism evidence="2 3">
    <name type="scientific">Heterodera schachtii</name>
    <name type="common">Sugarbeet cyst nematode worm</name>
    <name type="synonym">Tylenchus schachtii</name>
    <dbReference type="NCBI Taxonomy" id="97005"/>
    <lineage>
        <taxon>Eukaryota</taxon>
        <taxon>Metazoa</taxon>
        <taxon>Ecdysozoa</taxon>
        <taxon>Nematoda</taxon>
        <taxon>Chromadorea</taxon>
        <taxon>Rhabditida</taxon>
        <taxon>Tylenchina</taxon>
        <taxon>Tylenchomorpha</taxon>
        <taxon>Tylenchoidea</taxon>
        <taxon>Heteroderidae</taxon>
        <taxon>Heteroderinae</taxon>
        <taxon>Heterodera</taxon>
    </lineage>
</organism>
<keyword evidence="1" id="KW-0732">Signal</keyword>
<protein>
    <submittedName>
        <fullName evidence="2">Uncharacterized protein</fullName>
    </submittedName>
</protein>
<comment type="caution">
    <text evidence="2">The sequence shown here is derived from an EMBL/GenBank/DDBJ whole genome shotgun (WGS) entry which is preliminary data.</text>
</comment>
<dbReference type="AlphaFoldDB" id="A0ABD2IPM9"/>
<evidence type="ECO:0000256" key="1">
    <source>
        <dbReference type="SAM" id="SignalP"/>
    </source>
</evidence>
<evidence type="ECO:0000313" key="3">
    <source>
        <dbReference type="Proteomes" id="UP001620645"/>
    </source>
</evidence>
<gene>
    <name evidence="2" type="ORF">niasHS_012045</name>
</gene>
<reference evidence="2 3" key="1">
    <citation type="submission" date="2024-10" db="EMBL/GenBank/DDBJ databases">
        <authorList>
            <person name="Kim D."/>
        </authorList>
    </citation>
    <scope>NUCLEOTIDE SEQUENCE [LARGE SCALE GENOMIC DNA]</scope>
    <source>
        <strain evidence="2">Taebaek</strain>
    </source>
</reference>
<proteinExistence type="predicted"/>
<keyword evidence="3" id="KW-1185">Reference proteome</keyword>
<feature type="signal peptide" evidence="1">
    <location>
        <begin position="1"/>
        <end position="18"/>
    </location>
</feature>
<accession>A0ABD2IPM9</accession>
<feature type="chain" id="PRO_5044784106" evidence="1">
    <location>
        <begin position="19"/>
        <end position="109"/>
    </location>
</feature>
<dbReference type="Proteomes" id="UP001620645">
    <property type="component" value="Unassembled WGS sequence"/>
</dbReference>